<dbReference type="AlphaFoldDB" id="A0A1G6JMN0"/>
<dbReference type="GO" id="GO:0004622">
    <property type="term" value="F:phosphatidylcholine lysophospholipase activity"/>
    <property type="evidence" value="ECO:0007669"/>
    <property type="project" value="TreeGrafter"/>
</dbReference>
<dbReference type="SUPFAM" id="SSF52266">
    <property type="entry name" value="SGNH hydrolase"/>
    <property type="match status" value="1"/>
</dbReference>
<dbReference type="InterPro" id="IPR051532">
    <property type="entry name" value="Ester_Hydrolysis_Enzymes"/>
</dbReference>
<reference evidence="2 3" key="1">
    <citation type="submission" date="2016-10" db="EMBL/GenBank/DDBJ databases">
        <authorList>
            <person name="de Groot N.N."/>
        </authorList>
    </citation>
    <scope>NUCLEOTIDE SEQUENCE [LARGE SCALE GENOMIC DNA]</scope>
    <source>
        <strain evidence="2 3">DSM 45514</strain>
    </source>
</reference>
<proteinExistence type="predicted"/>
<dbReference type="OrthoDB" id="252349at2"/>
<dbReference type="InterPro" id="IPR036514">
    <property type="entry name" value="SGNH_hydro_sf"/>
</dbReference>
<name>A0A1G6JMN0_9BACL</name>
<evidence type="ECO:0000313" key="2">
    <source>
        <dbReference type="EMBL" id="SDC19226.1"/>
    </source>
</evidence>
<dbReference type="PANTHER" id="PTHR30383:SF27">
    <property type="entry name" value="SPORE GERMINATION LIPASE LIPC"/>
    <property type="match status" value="1"/>
</dbReference>
<gene>
    <name evidence="2" type="ORF">SAMN04488112_10482</name>
</gene>
<dbReference type="PANTHER" id="PTHR30383">
    <property type="entry name" value="THIOESTERASE 1/PROTEASE 1/LYSOPHOSPHOLIPASE L1"/>
    <property type="match status" value="1"/>
</dbReference>
<dbReference type="RefSeq" id="WP_091566883.1">
    <property type="nucleotide sequence ID" value="NZ_FMZA01000004.1"/>
</dbReference>
<dbReference type="Gene3D" id="3.40.50.1110">
    <property type="entry name" value="SGNH hydrolase"/>
    <property type="match status" value="1"/>
</dbReference>
<evidence type="ECO:0000313" key="3">
    <source>
        <dbReference type="Proteomes" id="UP000199387"/>
    </source>
</evidence>
<dbReference type="Proteomes" id="UP000199387">
    <property type="component" value="Unassembled WGS sequence"/>
</dbReference>
<dbReference type="EMBL" id="FMZA01000004">
    <property type="protein sequence ID" value="SDC19226.1"/>
    <property type="molecule type" value="Genomic_DNA"/>
</dbReference>
<protein>
    <submittedName>
        <fullName evidence="2">Lysophospholipase L1</fullName>
    </submittedName>
</protein>
<dbReference type="Pfam" id="PF13472">
    <property type="entry name" value="Lipase_GDSL_2"/>
    <property type="match status" value="1"/>
</dbReference>
<organism evidence="2 3">
    <name type="scientific">Melghirimyces thermohalophilus</name>
    <dbReference type="NCBI Taxonomy" id="1236220"/>
    <lineage>
        <taxon>Bacteria</taxon>
        <taxon>Bacillati</taxon>
        <taxon>Bacillota</taxon>
        <taxon>Bacilli</taxon>
        <taxon>Bacillales</taxon>
        <taxon>Thermoactinomycetaceae</taxon>
        <taxon>Melghirimyces</taxon>
    </lineage>
</organism>
<keyword evidence="3" id="KW-1185">Reference proteome</keyword>
<evidence type="ECO:0000259" key="1">
    <source>
        <dbReference type="Pfam" id="PF13472"/>
    </source>
</evidence>
<dbReference type="InterPro" id="IPR013830">
    <property type="entry name" value="SGNH_hydro"/>
</dbReference>
<dbReference type="STRING" id="1236220.SAMN04488112_10482"/>
<sequence>MRIKGHPLWVMFSLVSLLMGLTLAFGFVWAVKDVIQSPGDPVSQEEVREAGARKETRDKLLVSLGDSLTRGTGDREGQGYVTRVKEALQKNNEAVRAVNLAVMGQTSEGLLEQVKLKRVRRVIADARWITLTIGGNDLFRKGAALEEDTEHTQQARIAYRKNLKEILTLIRQENQTAPIFLFGLYHPFGHLKDPRAGDTVVHQWNNTLIQVAGSFDQVVVIPVFDIFQLHPKKYLASDLFHPNHTGYEFFADRLLQAMNGQSPGGVRQ</sequence>
<accession>A0A1G6JMN0</accession>
<feature type="domain" description="SGNH hydrolase-type esterase" evidence="1">
    <location>
        <begin position="64"/>
        <end position="248"/>
    </location>
</feature>